<reference evidence="2 4" key="1">
    <citation type="journal article" date="2014" name="BMC Genomics">
        <title>The genome of the intracellular bacterium of the coastal bivalve, Solemya velum: a blueprint for thriving in and out of symbiosis.</title>
        <authorList>
            <person name="Dmytrenko O."/>
            <person name="Russell S.L."/>
            <person name="Loo W.T."/>
            <person name="Fontanez K.M."/>
            <person name="Liao L."/>
            <person name="Roeselers G."/>
            <person name="Sharma R."/>
            <person name="Stewart F.J."/>
            <person name="Newton I.L."/>
            <person name="Woyke T."/>
            <person name="Wu D."/>
            <person name="Lang J.M."/>
            <person name="Eisen J.A."/>
            <person name="Cavanaugh C.M."/>
        </authorList>
    </citation>
    <scope>NUCLEOTIDE SEQUENCE [LARGE SCALE GENOMIC DNA]</scope>
    <source>
        <strain evidence="2 4">WH</strain>
    </source>
</reference>
<evidence type="ECO:0000313" key="4">
    <source>
        <dbReference type="Proteomes" id="UP000030856"/>
    </source>
</evidence>
<dbReference type="NCBIfam" id="TIGR02122">
    <property type="entry name" value="TRAP_TAXI"/>
    <property type="match status" value="1"/>
</dbReference>
<dbReference type="PANTHER" id="PTHR42941:SF1">
    <property type="entry name" value="SLL1037 PROTEIN"/>
    <property type="match status" value="1"/>
</dbReference>
<organism evidence="2 4">
    <name type="scientific">Solemya velum gill symbiont</name>
    <dbReference type="NCBI Taxonomy" id="2340"/>
    <lineage>
        <taxon>Bacteria</taxon>
        <taxon>Pseudomonadati</taxon>
        <taxon>Pseudomonadota</taxon>
        <taxon>Gammaproteobacteria</taxon>
        <taxon>sulfur-oxidizing symbionts</taxon>
    </lineage>
</organism>
<proteinExistence type="predicted"/>
<dbReference type="Gene3D" id="3.40.190.10">
    <property type="entry name" value="Periplasmic binding protein-like II"/>
    <property type="match status" value="2"/>
</dbReference>
<dbReference type="SUPFAM" id="SSF53850">
    <property type="entry name" value="Periplasmic binding protein-like II"/>
    <property type="match status" value="1"/>
</dbReference>
<dbReference type="Proteomes" id="UP000190962">
    <property type="component" value="Unassembled WGS sequence"/>
</dbReference>
<dbReference type="STRING" id="2340.JV46_03260"/>
<sequence>MKKIFTQTAVAATVLAAATIGSIPTVASAAQKFVSIGTGGVTGVYYPTGGAICRLVNKTRKEHGYRCSAESTGGSVYNINTIRAGELEFGVAQSDWQFHSYNGTSKFKDAGPFKELRAMFSVHPEPFTVVVRTDSGINNFEEIKGKRVNIGNPGSGQRATMEVVMDAFGMKNSDFALASELKGSEMAAALCDNKIDVMIYTVGHPAAAIKEATTSCDVKLVNVTGAAIDKLVADNPFYRVATIPGGMYAGTDKDVTTFGVGATVVTSANVPDDAAYAVAKETMSNIEQFRKLHPAFANLDPKTMVTDGLSAPLHPGAEKAYKELGLMK</sequence>
<accession>A0A0B0HBH9</accession>
<dbReference type="OrthoDB" id="9776669at2"/>
<dbReference type="PATRIC" id="fig|2340.3.peg.1433"/>
<comment type="caution">
    <text evidence="2">The sequence shown here is derived from an EMBL/GenBank/DDBJ whole genome shotgun (WGS) entry which is preliminary data.</text>
</comment>
<evidence type="ECO:0000256" key="1">
    <source>
        <dbReference type="SAM" id="SignalP"/>
    </source>
</evidence>
<dbReference type="EMBL" id="JRAA01000002">
    <property type="protein sequence ID" value="KHF24796.1"/>
    <property type="molecule type" value="Genomic_DNA"/>
</dbReference>
<feature type="chain" id="PRO_5010611223" evidence="1">
    <location>
        <begin position="30"/>
        <end position="328"/>
    </location>
</feature>
<dbReference type="Proteomes" id="UP000030856">
    <property type="component" value="Unassembled WGS sequence"/>
</dbReference>
<dbReference type="CDD" id="cd13568">
    <property type="entry name" value="PBP2_TAXI_TRAP_like_3"/>
    <property type="match status" value="1"/>
</dbReference>
<dbReference type="AlphaFoldDB" id="A0A0B0HBH9"/>
<dbReference type="eggNOG" id="COG2358">
    <property type="taxonomic scope" value="Bacteria"/>
</dbReference>
<evidence type="ECO:0000313" key="3">
    <source>
        <dbReference type="EMBL" id="OOY33936.1"/>
    </source>
</evidence>
<dbReference type="InterPro" id="IPR011852">
    <property type="entry name" value="TRAP_TAXI"/>
</dbReference>
<evidence type="ECO:0000313" key="5">
    <source>
        <dbReference type="Proteomes" id="UP000190962"/>
    </source>
</evidence>
<keyword evidence="2" id="KW-0675">Receptor</keyword>
<dbReference type="Pfam" id="PF16868">
    <property type="entry name" value="NMT1_3"/>
    <property type="match status" value="1"/>
</dbReference>
<dbReference type="PANTHER" id="PTHR42941">
    <property type="entry name" value="SLL1037 PROTEIN"/>
    <property type="match status" value="1"/>
</dbReference>
<protein>
    <submittedName>
        <fullName evidence="3">C4-dicarboxylate ABC transporter substrate-binding protein</fullName>
    </submittedName>
    <submittedName>
        <fullName evidence="2">TRAP transporter solute receptor</fullName>
    </submittedName>
</protein>
<gene>
    <name evidence="3" type="ORF">BOV88_12645</name>
    <name evidence="2" type="ORF">JV46_03260</name>
</gene>
<keyword evidence="4" id="KW-1185">Reference proteome</keyword>
<reference evidence="3 5" key="2">
    <citation type="submission" date="2016-11" db="EMBL/GenBank/DDBJ databases">
        <title>Mixed transmission modes and dynamic genome evolution in an obligate animal-bacterial symbiosis.</title>
        <authorList>
            <person name="Russell S.L."/>
            <person name="Corbett-Detig R.B."/>
            <person name="Cavanaugh C.M."/>
        </authorList>
    </citation>
    <scope>NUCLEOTIDE SEQUENCE [LARGE SCALE GENOMIC DNA]</scope>
    <source>
        <strain evidence="3">MA-KB16</strain>
    </source>
</reference>
<evidence type="ECO:0000313" key="2">
    <source>
        <dbReference type="EMBL" id="KHF24796.1"/>
    </source>
</evidence>
<name>A0A0B0HBH9_SOVGS</name>
<dbReference type="EMBL" id="MPNX01000028">
    <property type="protein sequence ID" value="OOY33936.1"/>
    <property type="molecule type" value="Genomic_DNA"/>
</dbReference>
<feature type="signal peptide" evidence="1">
    <location>
        <begin position="1"/>
        <end position="29"/>
    </location>
</feature>
<keyword evidence="1" id="KW-0732">Signal</keyword>